<feature type="domain" description="Bacterial DNA polymerase III alpha subunit NTPase" evidence="2">
    <location>
        <begin position="1"/>
        <end position="137"/>
    </location>
</feature>
<evidence type="ECO:0000256" key="1">
    <source>
        <dbReference type="ARBA" id="ARBA00026073"/>
    </source>
</evidence>
<dbReference type="GO" id="GO:0008408">
    <property type="term" value="F:3'-5' exonuclease activity"/>
    <property type="evidence" value="ECO:0007669"/>
    <property type="project" value="InterPro"/>
</dbReference>
<proteinExistence type="predicted"/>
<dbReference type="Proteomes" id="UP000439965">
    <property type="component" value="Unassembled WGS sequence"/>
</dbReference>
<dbReference type="Gene3D" id="1.10.10.1600">
    <property type="entry name" value="Bacterial DNA polymerase III alpha subunit, thumb domain"/>
    <property type="match status" value="1"/>
</dbReference>
<comment type="subunit">
    <text evidence="1">DNA polymerase III contains a core (composed of alpha, epsilon and theta chains) that associates with a tau subunit. This core dimerizes to form the POLIII' complex. PolIII' associates with the gamma complex (composed of gamma, delta, delta', psi and chi chains) and with the beta chain to form the complete DNA polymerase III complex.</text>
</comment>
<dbReference type="EMBL" id="WVTI01000238">
    <property type="protein sequence ID" value="MXS27810.1"/>
    <property type="molecule type" value="Genomic_DNA"/>
</dbReference>
<dbReference type="GO" id="GO:0003887">
    <property type="term" value="F:DNA-directed DNA polymerase activity"/>
    <property type="evidence" value="ECO:0007669"/>
    <property type="project" value="UniProtKB-EC"/>
</dbReference>
<name>A0A6I4XVZ8_ENTGA</name>
<feature type="non-terminal residue" evidence="3">
    <location>
        <position position="1"/>
    </location>
</feature>
<dbReference type="AlphaFoldDB" id="A0A6I4XVZ8"/>
<keyword evidence="3" id="KW-0808">Transferase</keyword>
<evidence type="ECO:0000313" key="4">
    <source>
        <dbReference type="Proteomes" id="UP000439965"/>
    </source>
</evidence>
<keyword evidence="3" id="KW-0548">Nucleotidyltransferase</keyword>
<dbReference type="EC" id="2.7.7.7" evidence="3"/>
<comment type="caution">
    <text evidence="3">The sequence shown here is derived from an EMBL/GenBank/DDBJ whole genome shotgun (WGS) entry which is preliminary data.</text>
</comment>
<dbReference type="PANTHER" id="PTHR32294:SF0">
    <property type="entry name" value="DNA POLYMERASE III SUBUNIT ALPHA"/>
    <property type="match status" value="1"/>
</dbReference>
<dbReference type="Pfam" id="PF07733">
    <property type="entry name" value="DNA_pol3_alpha"/>
    <property type="match status" value="1"/>
</dbReference>
<sequence>KYGHYHMAQIATFGTMAAKMVLRDVARVFGLSQSEANRWSAAVPNKLKITLEEAYQESKRMQELVNFSPNNQLLYKTAVQLEGLPRHVSTHAAGVVISDENLLNLVPLQPGSNEILLTQFTMNDVEKIGLLKMDFLGLRNLSIIDDTLTAFKRVYNRTIRLNQIP</sequence>
<dbReference type="PANTHER" id="PTHR32294">
    <property type="entry name" value="DNA POLYMERASE III SUBUNIT ALPHA"/>
    <property type="match status" value="1"/>
</dbReference>
<accession>A0A6I4XVZ8</accession>
<evidence type="ECO:0000313" key="3">
    <source>
        <dbReference type="EMBL" id="MXS27810.1"/>
    </source>
</evidence>
<dbReference type="GO" id="GO:0006260">
    <property type="term" value="P:DNA replication"/>
    <property type="evidence" value="ECO:0007669"/>
    <property type="project" value="InterPro"/>
</dbReference>
<evidence type="ECO:0000259" key="2">
    <source>
        <dbReference type="Pfam" id="PF07733"/>
    </source>
</evidence>
<gene>
    <name evidence="3" type="primary">dnaE</name>
    <name evidence="3" type="ORF">GTI89_17350</name>
</gene>
<feature type="non-terminal residue" evidence="3">
    <location>
        <position position="165"/>
    </location>
</feature>
<dbReference type="InterPro" id="IPR041931">
    <property type="entry name" value="DNA_pol3_alpha_thumb_dom"/>
</dbReference>
<organism evidence="3 4">
    <name type="scientific">Enterococcus gallinarum</name>
    <dbReference type="NCBI Taxonomy" id="1353"/>
    <lineage>
        <taxon>Bacteria</taxon>
        <taxon>Bacillati</taxon>
        <taxon>Bacillota</taxon>
        <taxon>Bacilli</taxon>
        <taxon>Lactobacillales</taxon>
        <taxon>Enterococcaceae</taxon>
        <taxon>Enterococcus</taxon>
    </lineage>
</organism>
<dbReference type="InterPro" id="IPR004805">
    <property type="entry name" value="DnaE2/DnaE/PolC"/>
</dbReference>
<protein>
    <submittedName>
        <fullName evidence="3">DNA polymerase III subunit alpha</fullName>
        <ecNumber evidence="3">2.7.7.7</ecNumber>
    </submittedName>
</protein>
<reference evidence="3 4" key="1">
    <citation type="submission" date="2019-04" db="EMBL/GenBank/DDBJ databases">
        <title>Step-wise assembly of the neonatal virome modulated by breast feeding.</title>
        <authorList>
            <person name="Liang G."/>
            <person name="Bushman F."/>
        </authorList>
    </citation>
    <scope>NUCLEOTIDE SEQUENCE [LARGE SCALE GENOMIC DNA]</scope>
    <source>
        <strain evidence="3 4">E3404</strain>
    </source>
</reference>
<dbReference type="InterPro" id="IPR011708">
    <property type="entry name" value="DNA_pol3_alpha_NTPase_dom"/>
</dbReference>